<dbReference type="SUPFAM" id="SSF46785">
    <property type="entry name" value="Winged helix' DNA-binding domain"/>
    <property type="match status" value="1"/>
</dbReference>
<evidence type="ECO:0000259" key="1">
    <source>
        <dbReference type="SMART" id="SM00418"/>
    </source>
</evidence>
<evidence type="ECO:0000313" key="3">
    <source>
        <dbReference type="Proteomes" id="UP000886842"/>
    </source>
</evidence>
<dbReference type="SMART" id="SM00418">
    <property type="entry name" value="HTH_ARSR"/>
    <property type="match status" value="1"/>
</dbReference>
<dbReference type="PANTHER" id="PTHR38600">
    <property type="entry name" value="TRANSCRIPTIONAL REGULATORY PROTEIN"/>
    <property type="match status" value="1"/>
</dbReference>
<organism evidence="2 3">
    <name type="scientific">Candidatus Avipropionibacterium avicola</name>
    <dbReference type="NCBI Taxonomy" id="2840701"/>
    <lineage>
        <taxon>Bacteria</taxon>
        <taxon>Bacillati</taxon>
        <taxon>Actinomycetota</taxon>
        <taxon>Actinomycetes</taxon>
        <taxon>Propionibacteriales</taxon>
        <taxon>Propionibacteriaceae</taxon>
        <taxon>Propionibacteriaceae incertae sedis</taxon>
        <taxon>Candidatus Avipropionibacterium</taxon>
    </lineage>
</organism>
<gene>
    <name evidence="2" type="ORF">IAA98_11655</name>
</gene>
<evidence type="ECO:0000313" key="2">
    <source>
        <dbReference type="EMBL" id="HIT76232.1"/>
    </source>
</evidence>
<proteinExistence type="predicted"/>
<protein>
    <submittedName>
        <fullName evidence="2">Helix-turn-helix domain-containing protein</fullName>
    </submittedName>
</protein>
<dbReference type="InterPro" id="IPR036388">
    <property type="entry name" value="WH-like_DNA-bd_sf"/>
</dbReference>
<dbReference type="AlphaFoldDB" id="A0A9D1KNW3"/>
<dbReference type="InterPro" id="IPR036390">
    <property type="entry name" value="WH_DNA-bd_sf"/>
</dbReference>
<dbReference type="GO" id="GO:0003700">
    <property type="term" value="F:DNA-binding transcription factor activity"/>
    <property type="evidence" value="ECO:0007669"/>
    <property type="project" value="InterPro"/>
</dbReference>
<dbReference type="Gene3D" id="1.10.10.10">
    <property type="entry name" value="Winged helix-like DNA-binding domain superfamily/Winged helix DNA-binding domain"/>
    <property type="match status" value="1"/>
</dbReference>
<accession>A0A9D1KNW3</accession>
<dbReference type="Proteomes" id="UP000886842">
    <property type="component" value="Unassembled WGS sequence"/>
</dbReference>
<dbReference type="InterPro" id="IPR011991">
    <property type="entry name" value="ArsR-like_HTH"/>
</dbReference>
<name>A0A9D1KNW3_9ACTN</name>
<comment type="caution">
    <text evidence="2">The sequence shown here is derived from an EMBL/GenBank/DDBJ whole genome shotgun (WGS) entry which is preliminary data.</text>
</comment>
<dbReference type="InterPro" id="IPR001845">
    <property type="entry name" value="HTH_ArsR_DNA-bd_dom"/>
</dbReference>
<dbReference type="Pfam" id="PF12840">
    <property type="entry name" value="HTH_20"/>
    <property type="match status" value="1"/>
</dbReference>
<reference evidence="2" key="1">
    <citation type="submission" date="2020-10" db="EMBL/GenBank/DDBJ databases">
        <authorList>
            <person name="Gilroy R."/>
        </authorList>
    </citation>
    <scope>NUCLEOTIDE SEQUENCE</scope>
    <source>
        <strain evidence="2">ChiGjej1B1-24693</strain>
    </source>
</reference>
<sequence>MANPATPKRTTRLTDPRTIRALAHEVRQALVIELGRGREFTATEVAKELGISPSAMSYHLRLLEKYGLAERADPSADARERHWRGTFDALILSPEDAEGTLDESAALAHLEIFQAAIRQSVTTAIGLADQDGDNAGITIARSQLRLSPAEMEELTERTRQLWEEFEQRPATDDEPRMAVDLFSLTVPQENPAPGTPSN</sequence>
<reference evidence="2" key="2">
    <citation type="journal article" date="2021" name="PeerJ">
        <title>Extensive microbial diversity within the chicken gut microbiome revealed by metagenomics and culture.</title>
        <authorList>
            <person name="Gilroy R."/>
            <person name="Ravi A."/>
            <person name="Getino M."/>
            <person name="Pursley I."/>
            <person name="Horton D.L."/>
            <person name="Alikhan N.F."/>
            <person name="Baker D."/>
            <person name="Gharbi K."/>
            <person name="Hall N."/>
            <person name="Watson M."/>
            <person name="Adriaenssens E.M."/>
            <person name="Foster-Nyarko E."/>
            <person name="Jarju S."/>
            <person name="Secka A."/>
            <person name="Antonio M."/>
            <person name="Oren A."/>
            <person name="Chaudhuri R.R."/>
            <person name="La Ragione R."/>
            <person name="Hildebrand F."/>
            <person name="Pallen M.J."/>
        </authorList>
    </citation>
    <scope>NUCLEOTIDE SEQUENCE</scope>
    <source>
        <strain evidence="2">ChiGjej1B1-24693</strain>
    </source>
</reference>
<dbReference type="EMBL" id="DVLP01000342">
    <property type="protein sequence ID" value="HIT76232.1"/>
    <property type="molecule type" value="Genomic_DNA"/>
</dbReference>
<dbReference type="PANTHER" id="PTHR38600:SF2">
    <property type="entry name" value="SLL0088 PROTEIN"/>
    <property type="match status" value="1"/>
</dbReference>
<dbReference type="CDD" id="cd00090">
    <property type="entry name" value="HTH_ARSR"/>
    <property type="match status" value="1"/>
</dbReference>
<feature type="domain" description="HTH arsR-type" evidence="1">
    <location>
        <begin position="17"/>
        <end position="106"/>
    </location>
</feature>